<proteinExistence type="predicted"/>
<feature type="compositionally biased region" description="Polar residues" evidence="2">
    <location>
        <begin position="10"/>
        <end position="35"/>
    </location>
</feature>
<name>A0A7J6LWL5_PEROL</name>
<organism evidence="3 4">
    <name type="scientific">Perkinsus olseni</name>
    <name type="common">Perkinsus atlanticus</name>
    <dbReference type="NCBI Taxonomy" id="32597"/>
    <lineage>
        <taxon>Eukaryota</taxon>
        <taxon>Sar</taxon>
        <taxon>Alveolata</taxon>
        <taxon>Perkinsozoa</taxon>
        <taxon>Perkinsea</taxon>
        <taxon>Perkinsida</taxon>
        <taxon>Perkinsidae</taxon>
        <taxon>Perkinsus</taxon>
    </lineage>
</organism>
<reference evidence="3 4" key="1">
    <citation type="submission" date="2020-04" db="EMBL/GenBank/DDBJ databases">
        <title>Perkinsus olseni comparative genomics.</title>
        <authorList>
            <person name="Bogema D.R."/>
        </authorList>
    </citation>
    <scope>NUCLEOTIDE SEQUENCE [LARGE SCALE GENOMIC DNA]</scope>
    <source>
        <strain evidence="3">ATCC PRA-31</strain>
    </source>
</reference>
<feature type="region of interest" description="Disordered" evidence="2">
    <location>
        <begin position="266"/>
        <end position="294"/>
    </location>
</feature>
<feature type="coiled-coil region" evidence="1">
    <location>
        <begin position="147"/>
        <end position="237"/>
    </location>
</feature>
<feature type="compositionally biased region" description="Polar residues" evidence="2">
    <location>
        <begin position="47"/>
        <end position="75"/>
    </location>
</feature>
<dbReference type="EMBL" id="JABANN010000292">
    <property type="protein sequence ID" value="KAF4663350.1"/>
    <property type="molecule type" value="Genomic_DNA"/>
</dbReference>
<sequence>METSHHPEDTTLTESCPKQVRTPTGASEEATSATDTVDIDYAGRKTFPSQKSQKGIEKASTSTSAQAGAISNATDVSPDALTSEKRQNPASIAADVDMLLAPPLTPFKLKLINRKLNYVMTMMAKLESRAREGARLEKEVASLQRSLGTERSRRVRLQRANDELQEEVHELGRALSERVANLEQYEEAARLALKTKDDFEGQLDERRQTQNALEGKLRVWARLVAQLESELEELRKETGGSVEAPKFDKRKRTSVAIRLKEEKERRERISLSDDEVAGTSDLAPTEAVDSPVPS</sequence>
<comment type="caution">
    <text evidence="3">The sequence shown here is derived from an EMBL/GenBank/DDBJ whole genome shotgun (WGS) entry which is preliminary data.</text>
</comment>
<evidence type="ECO:0000313" key="3">
    <source>
        <dbReference type="EMBL" id="KAF4663350.1"/>
    </source>
</evidence>
<dbReference type="Proteomes" id="UP000572268">
    <property type="component" value="Unassembled WGS sequence"/>
</dbReference>
<dbReference type="Gene3D" id="1.20.5.340">
    <property type="match status" value="1"/>
</dbReference>
<accession>A0A7J6LWL5</accession>
<dbReference type="SUPFAM" id="SSF90257">
    <property type="entry name" value="Myosin rod fragments"/>
    <property type="match status" value="1"/>
</dbReference>
<evidence type="ECO:0000256" key="2">
    <source>
        <dbReference type="SAM" id="MobiDB-lite"/>
    </source>
</evidence>
<evidence type="ECO:0000313" key="4">
    <source>
        <dbReference type="Proteomes" id="UP000572268"/>
    </source>
</evidence>
<keyword evidence="1" id="KW-0175">Coiled coil</keyword>
<protein>
    <submittedName>
        <fullName evidence="3">Zinc finger, CCHC domain containing</fullName>
    </submittedName>
</protein>
<evidence type="ECO:0000256" key="1">
    <source>
        <dbReference type="SAM" id="Coils"/>
    </source>
</evidence>
<dbReference type="AlphaFoldDB" id="A0A7J6LWL5"/>
<gene>
    <name evidence="3" type="primary">TUT3_2</name>
    <name evidence="3" type="ORF">FOL46_004818</name>
</gene>
<feature type="region of interest" description="Disordered" evidence="2">
    <location>
        <begin position="1"/>
        <end position="86"/>
    </location>
</feature>